<evidence type="ECO:0000313" key="4">
    <source>
        <dbReference type="Proteomes" id="UP000823388"/>
    </source>
</evidence>
<feature type="region of interest" description="Disordered" evidence="1">
    <location>
        <begin position="628"/>
        <end position="651"/>
    </location>
</feature>
<feature type="domain" description="Agenet" evidence="2">
    <location>
        <begin position="1617"/>
        <end position="1678"/>
    </location>
</feature>
<feature type="compositionally biased region" description="Polar residues" evidence="1">
    <location>
        <begin position="1249"/>
        <end position="1283"/>
    </location>
</feature>
<feature type="compositionally biased region" description="Low complexity" evidence="1">
    <location>
        <begin position="581"/>
        <end position="603"/>
    </location>
</feature>
<dbReference type="EMBL" id="CM029053">
    <property type="protein sequence ID" value="KAG2550571.1"/>
    <property type="molecule type" value="Genomic_DNA"/>
</dbReference>
<dbReference type="InterPro" id="IPR008395">
    <property type="entry name" value="Agenet-like_dom"/>
</dbReference>
<evidence type="ECO:0000259" key="2">
    <source>
        <dbReference type="SMART" id="SM00743"/>
    </source>
</evidence>
<feature type="compositionally biased region" description="Polar residues" evidence="1">
    <location>
        <begin position="416"/>
        <end position="427"/>
    </location>
</feature>
<feature type="domain" description="Agenet" evidence="2">
    <location>
        <begin position="1706"/>
        <end position="1765"/>
    </location>
</feature>
<sequence length="2148" mass="229357">MDHDDSDFQSQNFQLAGEDSNRFPSGLRPFALPKLDIEDQLQGHLRFDNLIDSEAFFSVQGHESNWIEVLSTGSSVVDFSSSAAESCSKTNNVWSEATSTESVEMLLKSVGENETTGNMDSNAHLQLSGMDSQIDQSIVHPESTNSPTDGTVVPTEKDQSESTHSRMTDDPDHSESTHSRMAADPSNTDPQLERFASLSMDKKSEQAAGSVAEKCIASEKLSSSINTSGSCPAVCSYFEGVQDDLSLDKLNVPSAKVDSRNEPFTGLAPLQNIYVTDSYHFEQDNKESEVDVAPQDPKVCHFNENKVEGGLTELQNLSCAGQSLGTVNLSSQVSNETLLPESSDGLLEAITNPVKLHRSDGTCNIVSSTLQPSFSQVQHGTEGLSNSVDRSNELIVNEFGISSNSAPCHRSEADSRNSNPHLVSSLSPERKVADATGVPEETMTAGPSSTNISCTGDESKLEVLEHHKDSVDNLESAALEEKTIEKIPVVSGNMEQMVENNHEENASGATDTSKDKVDSSDSIVPENSSADAFNASEDPKIPSINYEGSFNERDTPGIEEEPDSSHLFLSTSGPHEKMSAPVISSSSGITSTTVTDTSGTPGDKNGCSIGVSAADTSVLPDERDLIVSGMNHDVPSKEGTKSTLGDEDNNVIYPGSEPGGVMSAVPVGSNIDVYGSTVSVAKKEEYKEQANSLGGLTTGETQDKSGNHPDASSPKCQTDRSSIQCEHHTDPATPPALGISSGEVAEKVVETPQNASNDLNVHVQEDAVLSHGTDHSPGTVTSQGKVGSSIVEPGHGNGICTSATCGSPSVISCSEPSPQEAGQGSDALLHHAQDGQSGDPKDCEASADAAQSSKQCSTRNVESAPGSKETKTAGGDKSFSFEVGAPPNASEKAPSPVWSPFPRYTASQSTEITQENPQPGSSLKSISDVSKETSIAKAGKEQLSERKVGESAGGPSDKANIDDNTKSNSSPPEQSQQHPTPECSDSVNFPFTDPQHVQLRAQIFVYGALIQGTPPGEAYMVAAFGESGGDVKPTWEAAWRSALERFQYQKSLYTGLETPTSSRIGSSVPEKANKGTTVRTAPASKKGGKTVVPTHSTANLHSPIFNVPLGSSTSTFNLQRGTHLDFSQAVSPFTYNSHMRQSSPAVAPWYTQSPGPRPAAWLIPPQNLIFDSSMQAAGPTNETAKGASSKNISISHTVSPALVPPSPAPSIVSSPVAVVDDEKQKAPPSGSKHGTASQKPRKRKKASASPEQQSVIASPQLKDVTSSTPAAKHTSGFTLSTHSPSNALVSRVVPNTGQITPLPNYQITGGMNSEQRIIFSEQIRGAIEQSTGQVKGASMHSVEAVRHKEGIWSHLSTISRNKLPREVEEKLISAAAAAEAAVSVAKAAAEAAKMASEAALQAKMMAEEALSSSTSLKSMHHETGEFGISSNPPGLSSSTPASSLKIKDSSRTSGSIISVAREAARKRVEEASAAAKRAENLDAILRAAELAAEAVYRAGTIIGMGEPLPFTLRELLEAGPDGYWKSESVRNKAGSGNHNPVTETLEVDAPANFSKSGRKRGRKPKYDQAIPNLEPSSSGKELPPEGIHSGHGVEDVPTTMAFDGNRNSTAPISFIWNGIEKGSAVEVLSDKGGFGVAWFSAKVVDIKDYIAFVSFDNHNGTDPHEVQVPLRQDGDKPPQIRLPHPATLSKFKTRKRRRETAGSCLWVIGDRVDAWVNDSSWREGVIAQNYEGDETKYVVQFSVGGGGESLVVDAWNLRPSRVWKDGQWTEWSRARERKSKSNKGDSPLEKRQRTDLLQAGGDLSIVGEAGGPSKDKNTNNTKKPEELKPLALSQREMVFNVGKSVVENKSDALAFKRPGLQKEGSKVVYGVPKHGKKKKFMEVSKHYDAGQSDKISESNASSRFAKHSMPQLPRPRENTSKVDHNRGRRVAEMRSRIPKPTKSQNVAANSVPDKDSLPMSIPNSGVSERSFTFAESNTSTSNTKKPTVEKNNSVLGTGLRTEVPSVSEMQAASTDPTSKQNVSTNNRAKRKYVPAVGNVNRSTLRTSEKTSSDSGEPQRTSSGSAEPRRSNRRIQPTSRLLEGLQSSLIISKVPGEKVPRSNYRSASSRGNGELMAEKRDHNTILVEQLFFLYIDAAFQYGSRRIGLE</sequence>
<dbReference type="InterPro" id="IPR055274">
    <property type="entry name" value="SWO1"/>
</dbReference>
<dbReference type="Pfam" id="PF05641">
    <property type="entry name" value="Agenet"/>
    <property type="match status" value="1"/>
</dbReference>
<dbReference type="PANTHER" id="PTHR48429:SF1">
    <property type="entry name" value="AGENET DOMAIN-CONTAINING PROTEIN"/>
    <property type="match status" value="1"/>
</dbReference>
<feature type="region of interest" description="Disordered" evidence="1">
    <location>
        <begin position="770"/>
        <end position="790"/>
    </location>
</feature>
<evidence type="ECO:0000256" key="1">
    <source>
        <dbReference type="SAM" id="MobiDB-lite"/>
    </source>
</evidence>
<feature type="compositionally biased region" description="Basic and acidic residues" evidence="1">
    <location>
        <begin position="1782"/>
        <end position="1794"/>
    </location>
</feature>
<feature type="region of interest" description="Disordered" evidence="1">
    <location>
        <begin position="1529"/>
        <end position="1593"/>
    </location>
</feature>
<name>A0A8T0NKS2_PANVG</name>
<feature type="compositionally biased region" description="Basic and acidic residues" evidence="1">
    <location>
        <begin position="155"/>
        <end position="178"/>
    </location>
</feature>
<protein>
    <recommendedName>
        <fullName evidence="2">Agenet domain-containing protein</fullName>
    </recommendedName>
</protein>
<evidence type="ECO:0000313" key="3">
    <source>
        <dbReference type="EMBL" id="KAG2550571.1"/>
    </source>
</evidence>
<feature type="compositionally biased region" description="Polar residues" evidence="1">
    <location>
        <begin position="714"/>
        <end position="724"/>
    </location>
</feature>
<feature type="region of interest" description="Disordered" evidence="1">
    <location>
        <begin position="1422"/>
        <end position="1447"/>
    </location>
</feature>
<feature type="compositionally biased region" description="Basic and acidic residues" evidence="1">
    <location>
        <begin position="1914"/>
        <end position="1935"/>
    </location>
</feature>
<accession>A0A8T0NKS2</accession>
<feature type="compositionally biased region" description="Polar residues" evidence="1">
    <location>
        <begin position="1961"/>
        <end position="1975"/>
    </location>
</feature>
<feature type="compositionally biased region" description="Basic and acidic residues" evidence="1">
    <location>
        <begin position="1813"/>
        <end position="1828"/>
    </location>
</feature>
<feature type="compositionally biased region" description="Polar residues" evidence="1">
    <location>
        <begin position="2007"/>
        <end position="2026"/>
    </location>
</feature>
<feature type="region of interest" description="Disordered" evidence="1">
    <location>
        <begin position="830"/>
        <end position="991"/>
    </location>
</feature>
<feature type="compositionally biased region" description="Polar residues" evidence="1">
    <location>
        <begin position="905"/>
        <end position="928"/>
    </location>
</feature>
<feature type="compositionally biased region" description="Polar residues" evidence="1">
    <location>
        <begin position="966"/>
        <end position="989"/>
    </location>
</feature>
<feature type="region of interest" description="Disordered" evidence="1">
    <location>
        <begin position="689"/>
        <end position="739"/>
    </location>
</feature>
<dbReference type="InterPro" id="IPR014002">
    <property type="entry name" value="Agenet_dom_plant"/>
</dbReference>
<feature type="region of interest" description="Disordered" evidence="1">
    <location>
        <begin position="1770"/>
        <end position="1829"/>
    </location>
</feature>
<feature type="compositionally biased region" description="Polar residues" evidence="1">
    <location>
        <begin position="139"/>
        <end position="149"/>
    </location>
</feature>
<feature type="region of interest" description="Disordered" evidence="1">
    <location>
        <begin position="139"/>
        <end position="190"/>
    </location>
</feature>
<keyword evidence="4" id="KW-1185">Reference proteome</keyword>
<feature type="region of interest" description="Disordered" evidence="1">
    <location>
        <begin position="1"/>
        <end position="24"/>
    </location>
</feature>
<feature type="compositionally biased region" description="Basic and acidic residues" evidence="1">
    <location>
        <begin position="938"/>
        <end position="949"/>
    </location>
</feature>
<gene>
    <name evidence="3" type="ORF">PVAP13_9KG328300</name>
</gene>
<feature type="compositionally biased region" description="Polar residues" evidence="1">
    <location>
        <begin position="849"/>
        <end position="861"/>
    </location>
</feature>
<feature type="region of interest" description="Disordered" evidence="1">
    <location>
        <begin position="1058"/>
        <end position="1095"/>
    </location>
</feature>
<feature type="region of interest" description="Disordered" evidence="1">
    <location>
        <begin position="503"/>
        <end position="616"/>
    </location>
</feature>
<dbReference type="Proteomes" id="UP000823388">
    <property type="component" value="Chromosome 9K"/>
</dbReference>
<feature type="compositionally biased region" description="Polar residues" evidence="1">
    <location>
        <begin position="776"/>
        <end position="786"/>
    </location>
</feature>
<reference evidence="3" key="1">
    <citation type="submission" date="2020-05" db="EMBL/GenBank/DDBJ databases">
        <title>WGS assembly of Panicum virgatum.</title>
        <authorList>
            <person name="Lovell J.T."/>
            <person name="Jenkins J."/>
            <person name="Shu S."/>
            <person name="Juenger T.E."/>
            <person name="Schmutz J."/>
        </authorList>
    </citation>
    <scope>NUCLEOTIDE SEQUENCE</scope>
    <source>
        <strain evidence="3">AP13</strain>
    </source>
</reference>
<proteinExistence type="predicted"/>
<feature type="compositionally biased region" description="Basic and acidic residues" evidence="1">
    <location>
        <begin position="830"/>
        <end position="844"/>
    </location>
</feature>
<comment type="caution">
    <text evidence="3">The sequence shown here is derived from an EMBL/GenBank/DDBJ whole genome shotgun (WGS) entry which is preliminary data.</text>
</comment>
<feature type="region of interest" description="Disordered" evidence="1">
    <location>
        <begin position="405"/>
        <end position="453"/>
    </location>
</feature>
<feature type="region of interest" description="Disordered" evidence="1">
    <location>
        <begin position="1886"/>
        <end position="2079"/>
    </location>
</feature>
<organism evidence="3 4">
    <name type="scientific">Panicum virgatum</name>
    <name type="common">Blackwell switchgrass</name>
    <dbReference type="NCBI Taxonomy" id="38727"/>
    <lineage>
        <taxon>Eukaryota</taxon>
        <taxon>Viridiplantae</taxon>
        <taxon>Streptophyta</taxon>
        <taxon>Embryophyta</taxon>
        <taxon>Tracheophyta</taxon>
        <taxon>Spermatophyta</taxon>
        <taxon>Magnoliopsida</taxon>
        <taxon>Liliopsida</taxon>
        <taxon>Poales</taxon>
        <taxon>Poaceae</taxon>
        <taxon>PACMAD clade</taxon>
        <taxon>Panicoideae</taxon>
        <taxon>Panicodae</taxon>
        <taxon>Paniceae</taxon>
        <taxon>Panicinae</taxon>
        <taxon>Panicum</taxon>
        <taxon>Panicum sect. Hiantes</taxon>
    </lineage>
</organism>
<dbReference type="SMART" id="SM00743">
    <property type="entry name" value="Agenet"/>
    <property type="match status" value="2"/>
</dbReference>
<feature type="compositionally biased region" description="Polar residues" evidence="1">
    <location>
        <begin position="689"/>
        <end position="700"/>
    </location>
</feature>
<feature type="region of interest" description="Disordered" evidence="1">
    <location>
        <begin position="1218"/>
        <end position="1283"/>
    </location>
</feature>
<feature type="compositionally biased region" description="Polar residues" evidence="1">
    <location>
        <begin position="1428"/>
        <end position="1442"/>
    </location>
</feature>
<feature type="compositionally biased region" description="Low complexity" evidence="1">
    <location>
        <begin position="1976"/>
        <end position="1985"/>
    </location>
</feature>
<dbReference type="PANTHER" id="PTHR48429">
    <property type="entry name" value="AGENET DOMAIN-CONTAINING PROTEIN"/>
    <property type="match status" value="1"/>
</dbReference>
<feature type="compositionally biased region" description="Polar residues" evidence="1">
    <location>
        <begin position="2052"/>
        <end position="2064"/>
    </location>
</feature>